<gene>
    <name evidence="1" type="ORF">PYW08_001273</name>
</gene>
<dbReference type="Proteomes" id="UP001231649">
    <property type="component" value="Chromosome 10"/>
</dbReference>
<sequence>MAIEKVKSTNPSSPYYEQNNWKTPAFRQTMVDKLNNVIEETGIQLQCTGLELENGVFNKVNSKPMYMILIICIIENIKEMAEGSKTPGLDLIIPNHQENLSDFENLLLY</sequence>
<keyword evidence="2" id="KW-1185">Reference proteome</keyword>
<comment type="caution">
    <text evidence="1">The sequence shown here is derived from an EMBL/GenBank/DDBJ whole genome shotgun (WGS) entry which is preliminary data.</text>
</comment>
<reference evidence="1" key="1">
    <citation type="submission" date="2023-03" db="EMBL/GenBank/DDBJ databases">
        <title>Chromosome-level genomes of two armyworms, Mythimna separata and Mythimna loreyi, provide insights into the biosynthesis and reception of sex pheromones.</title>
        <authorList>
            <person name="Zhao H."/>
        </authorList>
    </citation>
    <scope>NUCLEOTIDE SEQUENCE</scope>
    <source>
        <strain evidence="1">BeijingLab</strain>
    </source>
</reference>
<evidence type="ECO:0000313" key="2">
    <source>
        <dbReference type="Proteomes" id="UP001231649"/>
    </source>
</evidence>
<dbReference type="EMBL" id="CM056786">
    <property type="protein sequence ID" value="KAJ8729692.1"/>
    <property type="molecule type" value="Genomic_DNA"/>
</dbReference>
<organism evidence="1 2">
    <name type="scientific">Mythimna loreyi</name>
    <dbReference type="NCBI Taxonomy" id="667449"/>
    <lineage>
        <taxon>Eukaryota</taxon>
        <taxon>Metazoa</taxon>
        <taxon>Ecdysozoa</taxon>
        <taxon>Arthropoda</taxon>
        <taxon>Hexapoda</taxon>
        <taxon>Insecta</taxon>
        <taxon>Pterygota</taxon>
        <taxon>Neoptera</taxon>
        <taxon>Endopterygota</taxon>
        <taxon>Lepidoptera</taxon>
        <taxon>Glossata</taxon>
        <taxon>Ditrysia</taxon>
        <taxon>Noctuoidea</taxon>
        <taxon>Noctuidae</taxon>
        <taxon>Noctuinae</taxon>
        <taxon>Hadenini</taxon>
        <taxon>Mythimna</taxon>
    </lineage>
</organism>
<accession>A0ACC2QZW9</accession>
<name>A0ACC2QZW9_9NEOP</name>
<protein>
    <submittedName>
        <fullName evidence="1">Uncharacterized protein</fullName>
    </submittedName>
</protein>
<proteinExistence type="predicted"/>
<evidence type="ECO:0000313" key="1">
    <source>
        <dbReference type="EMBL" id="KAJ8729692.1"/>
    </source>
</evidence>